<protein>
    <submittedName>
        <fullName evidence="2">GNAT family N-acetyltransferase</fullName>
    </submittedName>
</protein>
<sequence length="216" mass="25128">MARDNFELMAGRHVRLREMLESDAPHVVEWRNRPEIREWLIQWEPLTVESHLRWFEARTRAGDLLLLFETLDGQPIGSCSLQDFDRPGTSAEWGRLCSARIGGHPHGILEGCYLVHRLSFDILRMFRLHGAVATENERAWRLYQFLGWREEGVRRKHWAKSDGTYFDARVIGLFPDEFAQARPQVEAKLYADGPVPTVSEEHAARVRERLARGRRG</sequence>
<name>A0A832I3T8_UNCEI</name>
<dbReference type="SUPFAM" id="SSF55729">
    <property type="entry name" value="Acyl-CoA N-acyltransferases (Nat)"/>
    <property type="match status" value="1"/>
</dbReference>
<dbReference type="InterPro" id="IPR016181">
    <property type="entry name" value="Acyl_CoA_acyltransferase"/>
</dbReference>
<dbReference type="Gene3D" id="3.40.630.30">
    <property type="match status" value="1"/>
</dbReference>
<organism evidence="2">
    <name type="scientific">Eiseniibacteriota bacterium</name>
    <dbReference type="NCBI Taxonomy" id="2212470"/>
    <lineage>
        <taxon>Bacteria</taxon>
        <taxon>Candidatus Eiseniibacteriota</taxon>
    </lineage>
</organism>
<dbReference type="EMBL" id="DSQF01000022">
    <property type="protein sequence ID" value="HGZ43993.1"/>
    <property type="molecule type" value="Genomic_DNA"/>
</dbReference>
<dbReference type="PANTHER" id="PTHR43415:SF3">
    <property type="entry name" value="GNAT-FAMILY ACETYLTRANSFERASE"/>
    <property type="match status" value="1"/>
</dbReference>
<gene>
    <name evidence="2" type="ORF">ENR23_11345</name>
</gene>
<comment type="caution">
    <text evidence="2">The sequence shown here is derived from an EMBL/GenBank/DDBJ whole genome shotgun (WGS) entry which is preliminary data.</text>
</comment>
<dbReference type="PROSITE" id="PS51186">
    <property type="entry name" value="GNAT"/>
    <property type="match status" value="1"/>
</dbReference>
<proteinExistence type="predicted"/>
<reference evidence="2" key="1">
    <citation type="journal article" date="2020" name="mSystems">
        <title>Genome- and Community-Level Interaction Insights into Carbon Utilization and Element Cycling Functions of Hydrothermarchaeota in Hydrothermal Sediment.</title>
        <authorList>
            <person name="Zhou Z."/>
            <person name="Liu Y."/>
            <person name="Xu W."/>
            <person name="Pan J."/>
            <person name="Luo Z.H."/>
            <person name="Li M."/>
        </authorList>
    </citation>
    <scope>NUCLEOTIDE SEQUENCE [LARGE SCALE GENOMIC DNA]</scope>
    <source>
        <strain evidence="2">SpSt-381</strain>
    </source>
</reference>
<dbReference type="Pfam" id="PF13302">
    <property type="entry name" value="Acetyltransf_3"/>
    <property type="match status" value="1"/>
</dbReference>
<dbReference type="AlphaFoldDB" id="A0A832I3T8"/>
<keyword evidence="2" id="KW-0808">Transferase</keyword>
<accession>A0A832I3T8</accession>
<evidence type="ECO:0000313" key="2">
    <source>
        <dbReference type="EMBL" id="HGZ43993.1"/>
    </source>
</evidence>
<dbReference type="InterPro" id="IPR000182">
    <property type="entry name" value="GNAT_dom"/>
</dbReference>
<dbReference type="PANTHER" id="PTHR43415">
    <property type="entry name" value="SPERMIDINE N(1)-ACETYLTRANSFERASE"/>
    <property type="match status" value="1"/>
</dbReference>
<evidence type="ECO:0000259" key="1">
    <source>
        <dbReference type="PROSITE" id="PS51186"/>
    </source>
</evidence>
<feature type="domain" description="N-acetyltransferase" evidence="1">
    <location>
        <begin position="14"/>
        <end position="171"/>
    </location>
</feature>
<dbReference type="GO" id="GO:0016747">
    <property type="term" value="F:acyltransferase activity, transferring groups other than amino-acyl groups"/>
    <property type="evidence" value="ECO:0007669"/>
    <property type="project" value="InterPro"/>
</dbReference>